<dbReference type="PANTHER" id="PTHR33204:SF37">
    <property type="entry name" value="HTH-TYPE TRANSCRIPTIONAL REGULATOR YODB"/>
    <property type="match status" value="1"/>
</dbReference>
<organism evidence="5 6">
    <name type="scientific">Brevibacterium salitolerans</name>
    <dbReference type="NCBI Taxonomy" id="1403566"/>
    <lineage>
        <taxon>Bacteria</taxon>
        <taxon>Bacillati</taxon>
        <taxon>Actinomycetota</taxon>
        <taxon>Actinomycetes</taxon>
        <taxon>Micrococcales</taxon>
        <taxon>Brevibacteriaceae</taxon>
        <taxon>Brevibacterium</taxon>
    </lineage>
</organism>
<keyword evidence="1" id="KW-0805">Transcription regulation</keyword>
<proteinExistence type="predicted"/>
<evidence type="ECO:0000313" key="5">
    <source>
        <dbReference type="EMBL" id="GAA2097629.1"/>
    </source>
</evidence>
<dbReference type="InterPro" id="IPR002577">
    <property type="entry name" value="HTH_HxlR"/>
</dbReference>
<accession>A0ABP5ICY3</accession>
<dbReference type="SUPFAM" id="SSF46785">
    <property type="entry name" value="Winged helix' DNA-binding domain"/>
    <property type="match status" value="1"/>
</dbReference>
<dbReference type="Gene3D" id="1.10.10.10">
    <property type="entry name" value="Winged helix-like DNA-binding domain superfamily/Winged helix DNA-binding domain"/>
    <property type="match status" value="1"/>
</dbReference>
<protein>
    <submittedName>
        <fullName evidence="5">Helix-turn-helix domain-containing protein</fullName>
    </submittedName>
</protein>
<feature type="domain" description="HTH hxlR-type" evidence="4">
    <location>
        <begin position="14"/>
        <end position="112"/>
    </location>
</feature>
<comment type="caution">
    <text evidence="5">The sequence shown here is derived from an EMBL/GenBank/DDBJ whole genome shotgun (WGS) entry which is preliminary data.</text>
</comment>
<reference evidence="6" key="1">
    <citation type="journal article" date="2019" name="Int. J. Syst. Evol. Microbiol.">
        <title>The Global Catalogue of Microorganisms (GCM) 10K type strain sequencing project: providing services to taxonomists for standard genome sequencing and annotation.</title>
        <authorList>
            <consortium name="The Broad Institute Genomics Platform"/>
            <consortium name="The Broad Institute Genome Sequencing Center for Infectious Disease"/>
            <person name="Wu L."/>
            <person name="Ma J."/>
        </authorList>
    </citation>
    <scope>NUCLEOTIDE SEQUENCE [LARGE SCALE GENOMIC DNA]</scope>
    <source>
        <strain evidence="6">JCM 15900</strain>
    </source>
</reference>
<dbReference type="Proteomes" id="UP001500984">
    <property type="component" value="Unassembled WGS sequence"/>
</dbReference>
<dbReference type="PANTHER" id="PTHR33204">
    <property type="entry name" value="TRANSCRIPTIONAL REGULATOR, MARR FAMILY"/>
    <property type="match status" value="1"/>
</dbReference>
<name>A0ABP5ICY3_9MICO</name>
<evidence type="ECO:0000256" key="3">
    <source>
        <dbReference type="ARBA" id="ARBA00023163"/>
    </source>
</evidence>
<keyword evidence="6" id="KW-1185">Reference proteome</keyword>
<evidence type="ECO:0000256" key="1">
    <source>
        <dbReference type="ARBA" id="ARBA00023015"/>
    </source>
</evidence>
<keyword evidence="3" id="KW-0804">Transcription</keyword>
<dbReference type="PROSITE" id="PS51118">
    <property type="entry name" value="HTH_HXLR"/>
    <property type="match status" value="1"/>
</dbReference>
<dbReference type="Pfam" id="PF01638">
    <property type="entry name" value="HxlR"/>
    <property type="match status" value="1"/>
</dbReference>
<dbReference type="EMBL" id="BAAAPZ010000007">
    <property type="protein sequence ID" value="GAA2097629.1"/>
    <property type="molecule type" value="Genomic_DNA"/>
</dbReference>
<evidence type="ECO:0000259" key="4">
    <source>
        <dbReference type="PROSITE" id="PS51118"/>
    </source>
</evidence>
<dbReference type="InterPro" id="IPR036390">
    <property type="entry name" value="WH_DNA-bd_sf"/>
</dbReference>
<sequence length="128" mass="14040">MEDPWTGDAFNPACPTRTVLDRVGDRWTVLIIEALAAGPLRFGQLRERVGAITPKVLTASLRSLQRDGLIDRTAYAEVPPRVEYALTDLGLSLRTPVAALRTWAEQNVAAIVAHRTRDLDEAQGIGHV</sequence>
<evidence type="ECO:0000256" key="2">
    <source>
        <dbReference type="ARBA" id="ARBA00023125"/>
    </source>
</evidence>
<gene>
    <name evidence="5" type="ORF">GCM10009823_18390</name>
</gene>
<dbReference type="RefSeq" id="WP_291793349.1">
    <property type="nucleotide sequence ID" value="NZ_BAAAPZ010000007.1"/>
</dbReference>
<dbReference type="InterPro" id="IPR036388">
    <property type="entry name" value="WH-like_DNA-bd_sf"/>
</dbReference>
<evidence type="ECO:0000313" key="6">
    <source>
        <dbReference type="Proteomes" id="UP001500984"/>
    </source>
</evidence>
<keyword evidence="2" id="KW-0238">DNA-binding</keyword>